<sequence>MAKLRLTGATFDASLKTITHASFSDVTLAGIQLITNVTDQIIIYSFADTAKGGTLSTDTLALEYDTTSMSDTDELMILVEDGATTQPVSGTVTANLSATDNAVLDAIEADTTTIAGAVAGTEMQVDVVAALPAGTNAIGKLLQPDIDVTTNTNYAKKYYTSAGAVTDGIIWSPAAGKRWHIHTIFIQVSAAATVTLEDDLAAGDSAIWKAELAANSGVVLTFPEKYPWASGEDAADLIITTSAGNCYVTVSGFEV</sequence>
<dbReference type="Proteomes" id="UP000178797">
    <property type="component" value="Unassembled WGS sequence"/>
</dbReference>
<dbReference type="AlphaFoldDB" id="A0A1F7RYD0"/>
<dbReference type="EMBL" id="MGDE01000087">
    <property type="protein sequence ID" value="OGL46471.1"/>
    <property type="molecule type" value="Genomic_DNA"/>
</dbReference>
<protein>
    <submittedName>
        <fullName evidence="1">Uncharacterized protein</fullName>
    </submittedName>
</protein>
<comment type="caution">
    <text evidence="1">The sequence shown here is derived from an EMBL/GenBank/DDBJ whole genome shotgun (WGS) entry which is preliminary data.</text>
</comment>
<accession>A0A1F7RYD0</accession>
<reference evidence="1 2" key="1">
    <citation type="journal article" date="2016" name="Nat. Commun.">
        <title>Thousands of microbial genomes shed light on interconnected biogeochemical processes in an aquifer system.</title>
        <authorList>
            <person name="Anantharaman K."/>
            <person name="Brown C.T."/>
            <person name="Hug L.A."/>
            <person name="Sharon I."/>
            <person name="Castelle C.J."/>
            <person name="Probst A.J."/>
            <person name="Thomas B.C."/>
            <person name="Singh A."/>
            <person name="Wilkins M.J."/>
            <person name="Karaoz U."/>
            <person name="Brodie E.L."/>
            <person name="Williams K.H."/>
            <person name="Hubbard S.S."/>
            <person name="Banfield J.F."/>
        </authorList>
    </citation>
    <scope>NUCLEOTIDE SEQUENCE [LARGE SCALE GENOMIC DNA]</scope>
</reference>
<organism evidence="1 2">
    <name type="scientific">Candidatus Schekmanbacteria bacterium RBG_16_38_10</name>
    <dbReference type="NCBI Taxonomy" id="1817879"/>
    <lineage>
        <taxon>Bacteria</taxon>
        <taxon>Candidatus Schekmaniibacteriota</taxon>
    </lineage>
</organism>
<gene>
    <name evidence="1" type="ORF">A2W05_07140</name>
</gene>
<evidence type="ECO:0000313" key="1">
    <source>
        <dbReference type="EMBL" id="OGL46471.1"/>
    </source>
</evidence>
<evidence type="ECO:0000313" key="2">
    <source>
        <dbReference type="Proteomes" id="UP000178797"/>
    </source>
</evidence>
<name>A0A1F7RYD0_9BACT</name>
<proteinExistence type="predicted"/>